<evidence type="ECO:0000313" key="2">
    <source>
        <dbReference type="Proteomes" id="UP001177260"/>
    </source>
</evidence>
<dbReference type="Proteomes" id="UP001177260">
    <property type="component" value="Unassembled WGS sequence"/>
</dbReference>
<gene>
    <name evidence="1" type="ORF">N8T08_005724</name>
</gene>
<evidence type="ECO:0000313" key="1">
    <source>
        <dbReference type="EMBL" id="KAK1144062.1"/>
    </source>
</evidence>
<organism evidence="1 2">
    <name type="scientific">Aspergillus melleus</name>
    <dbReference type="NCBI Taxonomy" id="138277"/>
    <lineage>
        <taxon>Eukaryota</taxon>
        <taxon>Fungi</taxon>
        <taxon>Dikarya</taxon>
        <taxon>Ascomycota</taxon>
        <taxon>Pezizomycotina</taxon>
        <taxon>Eurotiomycetes</taxon>
        <taxon>Eurotiomycetidae</taxon>
        <taxon>Eurotiales</taxon>
        <taxon>Aspergillaceae</taxon>
        <taxon>Aspergillus</taxon>
        <taxon>Aspergillus subgen. Circumdati</taxon>
    </lineage>
</organism>
<keyword evidence="2" id="KW-1185">Reference proteome</keyword>
<sequence length="341" mass="37125">MPSGLIFITGATGFIGSAVALQALKQGYQLRISVRRESQIQKLKNLFSKDGYSDKVEFVVVADITQNSALAGRLDGVEYVLHIASPLLHGTDKESYFDPAVKGTMAILTEAAKVESIKKVVVTSSIAAFIPVTGVPAGGVIKENNPWDFTIDPSADFTSPSGNDSVTAMRLYHASKLLAYNATWDFQKHQSPHFSLVTLNPAFVYGHNHLQTTADEIKGSTNQMFFGTIMSGTPLGNITVVHIQDVAEAHVKALSDSVPDGSRFLLAGEKAAWKDVAKVVEREYPGCGAKIRESIPGESWNVDATKAERELGMKWRPLDVIVREVMDQQLGFRSDRVSSQI</sequence>
<accession>A0ACC3B1D0</accession>
<reference evidence="1 2" key="1">
    <citation type="journal article" date="2023" name="ACS Omega">
        <title>Identification of the Neoaspergillic Acid Biosynthesis Gene Cluster by Establishing an In Vitro CRISPR-Ribonucleoprotein Genetic System in Aspergillus melleus.</title>
        <authorList>
            <person name="Yuan B."/>
            <person name="Grau M.F."/>
            <person name="Murata R.M."/>
            <person name="Torok T."/>
            <person name="Venkateswaran K."/>
            <person name="Stajich J.E."/>
            <person name="Wang C.C.C."/>
        </authorList>
    </citation>
    <scope>NUCLEOTIDE SEQUENCE [LARGE SCALE GENOMIC DNA]</scope>
    <source>
        <strain evidence="1 2">IMV 1140</strain>
    </source>
</reference>
<name>A0ACC3B1D0_9EURO</name>
<comment type="caution">
    <text evidence="1">The sequence shown here is derived from an EMBL/GenBank/DDBJ whole genome shotgun (WGS) entry which is preliminary data.</text>
</comment>
<dbReference type="EMBL" id="JAOPJF010000033">
    <property type="protein sequence ID" value="KAK1144062.1"/>
    <property type="molecule type" value="Genomic_DNA"/>
</dbReference>
<proteinExistence type="predicted"/>
<protein>
    <submittedName>
        <fullName evidence="1">PKS/NRPS-like protein biosynthetic cluster</fullName>
    </submittedName>
</protein>